<keyword evidence="7" id="KW-1185">Reference proteome</keyword>
<feature type="region of interest" description="Leucine repeat II (LRII)" evidence="5">
    <location>
        <begin position="96"/>
        <end position="128"/>
    </location>
</feature>
<name>A0ABQ9MQZ7_HEVBR</name>
<feature type="short sequence motif" description="VHIID" evidence="5">
    <location>
        <begin position="38"/>
        <end position="42"/>
    </location>
</feature>
<comment type="subcellular location">
    <subcellularLocation>
        <location evidence="1">Nucleus</location>
    </subcellularLocation>
</comment>
<proteinExistence type="inferred from homology"/>
<evidence type="ECO:0000256" key="1">
    <source>
        <dbReference type="ARBA" id="ARBA00004123"/>
    </source>
</evidence>
<evidence type="ECO:0000313" key="7">
    <source>
        <dbReference type="Proteomes" id="UP001174677"/>
    </source>
</evidence>
<dbReference type="Proteomes" id="UP001174677">
    <property type="component" value="Chromosome 4"/>
</dbReference>
<organism evidence="6 7">
    <name type="scientific">Hevea brasiliensis</name>
    <name type="common">Para rubber tree</name>
    <name type="synonym">Siphonia brasiliensis</name>
    <dbReference type="NCBI Taxonomy" id="3981"/>
    <lineage>
        <taxon>Eukaryota</taxon>
        <taxon>Viridiplantae</taxon>
        <taxon>Streptophyta</taxon>
        <taxon>Embryophyta</taxon>
        <taxon>Tracheophyta</taxon>
        <taxon>Spermatophyta</taxon>
        <taxon>Magnoliopsida</taxon>
        <taxon>eudicotyledons</taxon>
        <taxon>Gunneridae</taxon>
        <taxon>Pentapetalae</taxon>
        <taxon>rosids</taxon>
        <taxon>fabids</taxon>
        <taxon>Malpighiales</taxon>
        <taxon>Euphorbiaceae</taxon>
        <taxon>Crotonoideae</taxon>
        <taxon>Micrandreae</taxon>
        <taxon>Hevea</taxon>
    </lineage>
</organism>
<keyword evidence="3" id="KW-0804">Transcription</keyword>
<protein>
    <recommendedName>
        <fullName evidence="8">DELLA protein</fullName>
    </recommendedName>
</protein>
<evidence type="ECO:0000256" key="4">
    <source>
        <dbReference type="ARBA" id="ARBA00023242"/>
    </source>
</evidence>
<evidence type="ECO:0000313" key="6">
    <source>
        <dbReference type="EMBL" id="KAJ9181813.1"/>
    </source>
</evidence>
<reference evidence="6" key="1">
    <citation type="journal article" date="2023" name="Plant Biotechnol. J.">
        <title>Chromosome-level wild Hevea brasiliensis genome provides new tools for genomic-assisted breeding and valuable loci to elevate rubber yield.</title>
        <authorList>
            <person name="Cheng H."/>
            <person name="Song X."/>
            <person name="Hu Y."/>
            <person name="Wu T."/>
            <person name="Yang Q."/>
            <person name="An Z."/>
            <person name="Feng S."/>
            <person name="Deng Z."/>
            <person name="Wu W."/>
            <person name="Zeng X."/>
            <person name="Tu M."/>
            <person name="Wang X."/>
            <person name="Huang H."/>
        </authorList>
    </citation>
    <scope>NUCLEOTIDE SEQUENCE</scope>
    <source>
        <strain evidence="6">MT/VB/25A 57/8</strain>
    </source>
</reference>
<evidence type="ECO:0000256" key="3">
    <source>
        <dbReference type="ARBA" id="ARBA00023163"/>
    </source>
</evidence>
<keyword evidence="2" id="KW-0805">Transcription regulation</keyword>
<sequence>MASTPTILACHQQVPFSQVAHFAGIQAILEQVSETKKIHVIDLGIRIGVQWTVLMQALASQSKFHTELFKITAVGTTKKKLMEDTVGTTKKKLMEDTGKRLRSFAQTINFPFSFKTVIVSDMLEFEEDLFELDADETVVFYCDCLLTSLIPLPDRLASLMKVIRNLNPYRLASPMKVIRNLKPCIMVVNEPENNTASHAFVNRFIEALFHCSAFFDCLEACMGDDPNRIIIESFHFGEAIKNILAAEGVERKVQNAKLDVWRSFFARHGMYKVEPSASSLFQANLVAKKFACGNSSAVLMDGKDLIIGWKGTPLHSLSAWKFISQD</sequence>
<dbReference type="PROSITE" id="PS50985">
    <property type="entry name" value="GRAS"/>
    <property type="match status" value="1"/>
</dbReference>
<keyword evidence="4" id="KW-0539">Nucleus</keyword>
<dbReference type="PANTHER" id="PTHR31636">
    <property type="entry name" value="OSJNBA0084A10.13 PROTEIN-RELATED"/>
    <property type="match status" value="1"/>
</dbReference>
<comment type="caution">
    <text evidence="6">The sequence shown here is derived from an EMBL/GenBank/DDBJ whole genome shotgun (WGS) entry which is preliminary data.</text>
</comment>
<gene>
    <name evidence="6" type="ORF">P3X46_005867</name>
</gene>
<comment type="similarity">
    <text evidence="5">Belongs to the GRAS family.</text>
</comment>
<dbReference type="InterPro" id="IPR005202">
    <property type="entry name" value="TF_GRAS"/>
</dbReference>
<dbReference type="Pfam" id="PF03514">
    <property type="entry name" value="GRAS"/>
    <property type="match status" value="1"/>
</dbReference>
<evidence type="ECO:0000256" key="2">
    <source>
        <dbReference type="ARBA" id="ARBA00023015"/>
    </source>
</evidence>
<comment type="caution">
    <text evidence="5">Lacks conserved residue(s) required for the propagation of feature annotation.</text>
</comment>
<accession>A0ABQ9MQZ7</accession>
<feature type="region of interest" description="SAW" evidence="5">
    <location>
        <begin position="245"/>
        <end position="321"/>
    </location>
</feature>
<evidence type="ECO:0000256" key="5">
    <source>
        <dbReference type="PROSITE-ProRule" id="PRU01191"/>
    </source>
</evidence>
<dbReference type="EMBL" id="JARPOI010000004">
    <property type="protein sequence ID" value="KAJ9181813.1"/>
    <property type="molecule type" value="Genomic_DNA"/>
</dbReference>
<evidence type="ECO:0008006" key="8">
    <source>
        <dbReference type="Google" id="ProtNLM"/>
    </source>
</evidence>